<gene>
    <name evidence="1" type="ORF">CRENBAI_022532</name>
</gene>
<proteinExistence type="predicted"/>
<reference evidence="1 2" key="1">
    <citation type="submission" date="2021-06" db="EMBL/GenBank/DDBJ databases">
        <authorList>
            <person name="Palmer J.M."/>
        </authorList>
    </citation>
    <scope>NUCLEOTIDE SEQUENCE [LARGE SCALE GENOMIC DNA]</scope>
    <source>
        <strain evidence="1 2">MEX-2019</strain>
        <tissue evidence="1">Muscle</tissue>
    </source>
</reference>
<evidence type="ECO:0000313" key="2">
    <source>
        <dbReference type="Proteomes" id="UP001311232"/>
    </source>
</evidence>
<comment type="caution">
    <text evidence="1">The sequence shown here is derived from an EMBL/GenBank/DDBJ whole genome shotgun (WGS) entry which is preliminary data.</text>
</comment>
<dbReference type="EMBL" id="JAHHUM010000642">
    <property type="protein sequence ID" value="KAK5618091.1"/>
    <property type="molecule type" value="Genomic_DNA"/>
</dbReference>
<protein>
    <submittedName>
        <fullName evidence="1">Uncharacterized protein</fullName>
    </submittedName>
</protein>
<organism evidence="1 2">
    <name type="scientific">Crenichthys baileyi</name>
    <name type="common">White River springfish</name>
    <dbReference type="NCBI Taxonomy" id="28760"/>
    <lineage>
        <taxon>Eukaryota</taxon>
        <taxon>Metazoa</taxon>
        <taxon>Chordata</taxon>
        <taxon>Craniata</taxon>
        <taxon>Vertebrata</taxon>
        <taxon>Euteleostomi</taxon>
        <taxon>Actinopterygii</taxon>
        <taxon>Neopterygii</taxon>
        <taxon>Teleostei</taxon>
        <taxon>Neoteleostei</taxon>
        <taxon>Acanthomorphata</taxon>
        <taxon>Ovalentaria</taxon>
        <taxon>Atherinomorphae</taxon>
        <taxon>Cyprinodontiformes</taxon>
        <taxon>Goodeidae</taxon>
        <taxon>Crenichthys</taxon>
    </lineage>
</organism>
<name>A0AAV9S9V5_9TELE</name>
<dbReference type="AlphaFoldDB" id="A0AAV9S9V5"/>
<accession>A0AAV9S9V5</accession>
<keyword evidence="2" id="KW-1185">Reference proteome</keyword>
<sequence length="134" mass="14516">MPTIMFAALQNYSDLTSPLDQALFGLLTNGKERTGVVNKIQVFCCFFGLLLAGSLLDSFVPQTSSNEPCPPSSVYSTNTKGLWTFQHSSITALVISGFHGFTTSWSLLPPLADSFLHPICILVPVPHLPSLLCK</sequence>
<dbReference type="Proteomes" id="UP001311232">
    <property type="component" value="Unassembled WGS sequence"/>
</dbReference>
<evidence type="ECO:0000313" key="1">
    <source>
        <dbReference type="EMBL" id="KAK5618091.1"/>
    </source>
</evidence>